<gene>
    <name evidence="1" type="ORF">Tci_930131</name>
</gene>
<comment type="caution">
    <text evidence="1">The sequence shown here is derived from an EMBL/GenBank/DDBJ whole genome shotgun (WGS) entry which is preliminary data.</text>
</comment>
<dbReference type="PANTHER" id="PTHR37490:SF2">
    <property type="match status" value="1"/>
</dbReference>
<organism evidence="1">
    <name type="scientific">Tanacetum cinerariifolium</name>
    <name type="common">Dalmatian daisy</name>
    <name type="synonym">Chrysanthemum cinerariifolium</name>
    <dbReference type="NCBI Taxonomy" id="118510"/>
    <lineage>
        <taxon>Eukaryota</taxon>
        <taxon>Viridiplantae</taxon>
        <taxon>Streptophyta</taxon>
        <taxon>Embryophyta</taxon>
        <taxon>Tracheophyta</taxon>
        <taxon>Spermatophyta</taxon>
        <taxon>Magnoliopsida</taxon>
        <taxon>eudicotyledons</taxon>
        <taxon>Gunneridae</taxon>
        <taxon>Pentapetalae</taxon>
        <taxon>asterids</taxon>
        <taxon>campanulids</taxon>
        <taxon>Asterales</taxon>
        <taxon>Asteraceae</taxon>
        <taxon>Asteroideae</taxon>
        <taxon>Anthemideae</taxon>
        <taxon>Anthemidinae</taxon>
        <taxon>Tanacetum</taxon>
    </lineage>
</organism>
<name>A0A699XDJ1_TANCI</name>
<sequence length="80" mass="9194">MAKVSKDDTRWVHTDLQDWQKAIYDIDIGTPHNTSTLDPLTNNTLRTLRNKGNEANAYLAYIVQNYNNLPSTIAFIHPHK</sequence>
<dbReference type="AlphaFoldDB" id="A0A699XDJ1"/>
<reference evidence="1" key="1">
    <citation type="journal article" date="2019" name="Sci. Rep.">
        <title>Draft genome of Tanacetum cinerariifolium, the natural source of mosquito coil.</title>
        <authorList>
            <person name="Yamashiro T."/>
            <person name="Shiraishi A."/>
            <person name="Satake H."/>
            <person name="Nakayama K."/>
        </authorList>
    </citation>
    <scope>NUCLEOTIDE SEQUENCE</scope>
</reference>
<dbReference type="EMBL" id="BKCJ011849437">
    <property type="protein sequence ID" value="GFD58162.1"/>
    <property type="molecule type" value="Genomic_DNA"/>
</dbReference>
<dbReference type="PANTHER" id="PTHR37490">
    <property type="entry name" value="EXPRESSED PROTEIN"/>
    <property type="match status" value="1"/>
</dbReference>
<proteinExistence type="predicted"/>
<evidence type="ECO:0000313" key="1">
    <source>
        <dbReference type="EMBL" id="GFD58162.1"/>
    </source>
</evidence>
<dbReference type="Pfam" id="PF11913">
    <property type="entry name" value="DUF3431"/>
    <property type="match status" value="1"/>
</dbReference>
<dbReference type="InterPro" id="IPR021838">
    <property type="entry name" value="DUF3431"/>
</dbReference>
<accession>A0A699XDJ1</accession>
<feature type="non-terminal residue" evidence="1">
    <location>
        <position position="80"/>
    </location>
</feature>
<protein>
    <submittedName>
        <fullName evidence="1">Uncharacterized protein</fullName>
    </submittedName>
</protein>